<reference evidence="1" key="1">
    <citation type="submission" date="2022-03" db="EMBL/GenBank/DDBJ databases">
        <authorList>
            <person name="Alioto T."/>
            <person name="Alioto T."/>
            <person name="Gomez Garrido J."/>
        </authorList>
    </citation>
    <scope>NUCLEOTIDE SEQUENCE</scope>
</reference>
<sequence>MIESRRRRNIRLRGIQERIEDEALMPFLQRLIASMGLKGGADPTLISNAFRIRKAVTAPTRASRDTIVITRDVAACAAILAHSRDKGKFQFKGCTVAVFSDLPFPMLEKRLLTPIAGQLREYSVRYWWGGDGSLIDPDN</sequence>
<name>A0AAD1RFL4_PELCU</name>
<keyword evidence="2" id="KW-1185">Reference proteome</keyword>
<organism evidence="1 2">
    <name type="scientific">Pelobates cultripes</name>
    <name type="common">Western spadefoot toad</name>
    <dbReference type="NCBI Taxonomy" id="61616"/>
    <lineage>
        <taxon>Eukaryota</taxon>
        <taxon>Metazoa</taxon>
        <taxon>Chordata</taxon>
        <taxon>Craniata</taxon>
        <taxon>Vertebrata</taxon>
        <taxon>Euteleostomi</taxon>
        <taxon>Amphibia</taxon>
        <taxon>Batrachia</taxon>
        <taxon>Anura</taxon>
        <taxon>Pelobatoidea</taxon>
        <taxon>Pelobatidae</taxon>
        <taxon>Pelobates</taxon>
    </lineage>
</organism>
<proteinExistence type="predicted"/>
<dbReference type="Proteomes" id="UP001295444">
    <property type="component" value="Chromosome 02"/>
</dbReference>
<protein>
    <submittedName>
        <fullName evidence="1">Uncharacterized protein</fullName>
    </submittedName>
</protein>
<dbReference type="EMBL" id="OW240913">
    <property type="protein sequence ID" value="CAH2249296.1"/>
    <property type="molecule type" value="Genomic_DNA"/>
</dbReference>
<dbReference type="AlphaFoldDB" id="A0AAD1RFL4"/>
<evidence type="ECO:0000313" key="2">
    <source>
        <dbReference type="Proteomes" id="UP001295444"/>
    </source>
</evidence>
<evidence type="ECO:0000313" key="1">
    <source>
        <dbReference type="EMBL" id="CAH2249296.1"/>
    </source>
</evidence>
<accession>A0AAD1RFL4</accession>
<dbReference type="Gene3D" id="3.30.70.1820">
    <property type="entry name" value="L1 transposable element, RRM domain"/>
    <property type="match status" value="1"/>
</dbReference>
<gene>
    <name evidence="1" type="ORF">PECUL_23A015723</name>
</gene>